<organism evidence="2 3">
    <name type="scientific">Solanum commersonii</name>
    <name type="common">Commerson's wild potato</name>
    <name type="synonym">Commerson's nightshade</name>
    <dbReference type="NCBI Taxonomy" id="4109"/>
    <lineage>
        <taxon>Eukaryota</taxon>
        <taxon>Viridiplantae</taxon>
        <taxon>Streptophyta</taxon>
        <taxon>Embryophyta</taxon>
        <taxon>Tracheophyta</taxon>
        <taxon>Spermatophyta</taxon>
        <taxon>Magnoliopsida</taxon>
        <taxon>eudicotyledons</taxon>
        <taxon>Gunneridae</taxon>
        <taxon>Pentapetalae</taxon>
        <taxon>asterids</taxon>
        <taxon>lamiids</taxon>
        <taxon>Solanales</taxon>
        <taxon>Solanaceae</taxon>
        <taxon>Solanoideae</taxon>
        <taxon>Solaneae</taxon>
        <taxon>Solanum</taxon>
    </lineage>
</organism>
<gene>
    <name evidence="2" type="ORF">H5410_001472</name>
</gene>
<comment type="caution">
    <text evidence="2">The sequence shown here is derived from an EMBL/GenBank/DDBJ whole genome shotgun (WGS) entry which is preliminary data.</text>
</comment>
<accession>A0A9J6AZS7</accession>
<sequence length="121" mass="14370">MWYPNSESMICFLVDLSKYISYTSNLEQLDILNHKILTFKWLELGRKLKRFKVPNLNSFTDILLLIPCILVISAMSLISFLVNLPKYISYTSILGQLDILNHKILPFKWLELGWKLKRFRF</sequence>
<keyword evidence="1" id="KW-0812">Transmembrane</keyword>
<dbReference type="AlphaFoldDB" id="A0A9J6AZS7"/>
<evidence type="ECO:0000256" key="1">
    <source>
        <dbReference type="SAM" id="Phobius"/>
    </source>
</evidence>
<proteinExistence type="predicted"/>
<keyword evidence="1" id="KW-1133">Transmembrane helix</keyword>
<name>A0A9J6AZS7_SOLCO</name>
<protein>
    <submittedName>
        <fullName evidence="2">Uncharacterized protein</fullName>
    </submittedName>
</protein>
<evidence type="ECO:0000313" key="2">
    <source>
        <dbReference type="EMBL" id="KAG5629755.1"/>
    </source>
</evidence>
<keyword evidence="1" id="KW-0472">Membrane</keyword>
<reference evidence="2 3" key="1">
    <citation type="submission" date="2020-09" db="EMBL/GenBank/DDBJ databases">
        <title>De no assembly of potato wild relative species, Solanum commersonii.</title>
        <authorList>
            <person name="Cho K."/>
        </authorList>
    </citation>
    <scope>NUCLEOTIDE SEQUENCE [LARGE SCALE GENOMIC DNA]</scope>
    <source>
        <strain evidence="2">LZ3.2</strain>
        <tissue evidence="2">Leaf</tissue>
    </source>
</reference>
<keyword evidence="3" id="KW-1185">Reference proteome</keyword>
<dbReference type="Proteomes" id="UP000824120">
    <property type="component" value="Chromosome 1"/>
</dbReference>
<dbReference type="EMBL" id="JACXVP010000001">
    <property type="protein sequence ID" value="KAG5629755.1"/>
    <property type="molecule type" value="Genomic_DNA"/>
</dbReference>
<evidence type="ECO:0000313" key="3">
    <source>
        <dbReference type="Proteomes" id="UP000824120"/>
    </source>
</evidence>
<feature type="transmembrane region" description="Helical" evidence="1">
    <location>
        <begin position="62"/>
        <end position="84"/>
    </location>
</feature>